<dbReference type="EMBL" id="JAVLET010000020">
    <property type="protein sequence ID" value="KAL0465020.1"/>
    <property type="molecule type" value="Genomic_DNA"/>
</dbReference>
<feature type="compositionally biased region" description="Basic and acidic residues" evidence="1">
    <location>
        <begin position="211"/>
        <end position="220"/>
    </location>
</feature>
<feature type="compositionally biased region" description="Basic and acidic residues" evidence="1">
    <location>
        <begin position="170"/>
        <end position="182"/>
    </location>
</feature>
<evidence type="ECO:0000313" key="4">
    <source>
        <dbReference type="Proteomes" id="UP001451303"/>
    </source>
</evidence>
<name>A0ABR3CX54_NEUIN</name>
<dbReference type="Proteomes" id="UP001451303">
    <property type="component" value="Unassembled WGS sequence"/>
</dbReference>
<evidence type="ECO:0000313" key="3">
    <source>
        <dbReference type="EMBL" id="KAL0465020.1"/>
    </source>
</evidence>
<sequence>MSSKLPTTLLRRPSALPSTTTYTAYSASRPTPPSCTAHGAQGQQIRNATFVPRHRRPYQFTQLVQLSDGSTFTVRTTMPTALYKSAKDSRNHLLWQPSDKSLKNVELDEAGKLAAFRERYGRGWDLDAKMTPEEEAAAAAALAAAAGGAGVPGGKAAKKAAEEALLAKKKKEEEEAAKKAAEAEEADPFDSLTDLISGYATENMNPGLNFKETRHYGKKK</sequence>
<dbReference type="PANTHER" id="PTHR28174">
    <property type="entry name" value="54S RIBOSOMAL PROTEIN L36, MITOCHONDRIAL"/>
    <property type="match status" value="1"/>
</dbReference>
<dbReference type="Gene3D" id="6.20.130.10">
    <property type="match status" value="1"/>
</dbReference>
<feature type="domain" description="Ribosomal protein bL31m N-terminal" evidence="2">
    <location>
        <begin position="57"/>
        <end position="98"/>
    </location>
</feature>
<dbReference type="InterPro" id="IPR048874">
    <property type="entry name" value="Ribosomal_bL31m_N"/>
</dbReference>
<feature type="region of interest" description="Disordered" evidence="1">
    <location>
        <begin position="201"/>
        <end position="220"/>
    </location>
</feature>
<feature type="region of interest" description="Disordered" evidence="1">
    <location>
        <begin position="170"/>
        <end position="189"/>
    </location>
</feature>
<evidence type="ECO:0000256" key="1">
    <source>
        <dbReference type="SAM" id="MobiDB-lite"/>
    </source>
</evidence>
<comment type="caution">
    <text evidence="3">The sequence shown here is derived from an EMBL/GenBank/DDBJ whole genome shotgun (WGS) entry which is preliminary data.</text>
</comment>
<evidence type="ECO:0000259" key="2">
    <source>
        <dbReference type="Pfam" id="PF21492"/>
    </source>
</evidence>
<accession>A0ABR3CX54</accession>
<dbReference type="PANTHER" id="PTHR28174:SF1">
    <property type="entry name" value="LARGE RIBOSOMAL SUBUNIT PROTEIN BL31M"/>
    <property type="match status" value="1"/>
</dbReference>
<dbReference type="InterPro" id="IPR034600">
    <property type="entry name" value="Ribosomal_bL31m"/>
</dbReference>
<keyword evidence="4" id="KW-1185">Reference proteome</keyword>
<organism evidence="3 4">
    <name type="scientific">Neurospora intermedia</name>
    <dbReference type="NCBI Taxonomy" id="5142"/>
    <lineage>
        <taxon>Eukaryota</taxon>
        <taxon>Fungi</taxon>
        <taxon>Dikarya</taxon>
        <taxon>Ascomycota</taxon>
        <taxon>Pezizomycotina</taxon>
        <taxon>Sordariomycetes</taxon>
        <taxon>Sordariomycetidae</taxon>
        <taxon>Sordariales</taxon>
        <taxon>Sordariaceae</taxon>
        <taxon>Neurospora</taxon>
    </lineage>
</organism>
<reference evidence="3 4" key="1">
    <citation type="submission" date="2023-09" db="EMBL/GenBank/DDBJ databases">
        <title>Multi-omics analysis of a traditional fermented food reveals byproduct-associated fungal strains for waste-to-food upcycling.</title>
        <authorList>
            <consortium name="Lawrence Berkeley National Laboratory"/>
            <person name="Rekdal V.M."/>
            <person name="Villalobos-Escobedo J.M."/>
            <person name="Rodriguez-Valeron N."/>
            <person name="Garcia M.O."/>
            <person name="Vasquez D.P."/>
            <person name="Damayanti I."/>
            <person name="Sorensen P.M."/>
            <person name="Baidoo E.E."/>
            <person name="De Carvalho A.C."/>
            <person name="Riley R."/>
            <person name="Lipzen A."/>
            <person name="He G."/>
            <person name="Yan M."/>
            <person name="Haridas S."/>
            <person name="Daum C."/>
            <person name="Yoshinaga Y."/>
            <person name="Ng V."/>
            <person name="Grigoriev I.V."/>
            <person name="Munk R."/>
            <person name="Nuraida L."/>
            <person name="Wijaya C.H."/>
            <person name="Morales P.-C."/>
            <person name="Keasling J.D."/>
        </authorList>
    </citation>
    <scope>NUCLEOTIDE SEQUENCE [LARGE SCALE GENOMIC DNA]</scope>
    <source>
        <strain evidence="3 4">FGSC 2613</strain>
    </source>
</reference>
<gene>
    <name evidence="3" type="ORF">QR685DRAFT_198540</name>
</gene>
<proteinExistence type="predicted"/>
<dbReference type="Pfam" id="PF21492">
    <property type="entry name" value="bL31_N"/>
    <property type="match status" value="1"/>
</dbReference>
<protein>
    <recommendedName>
        <fullName evidence="2">Ribosomal protein bL31m N-terminal domain-containing protein</fullName>
    </recommendedName>
</protein>